<organism evidence="1 2">
    <name type="scientific">Linum trigynum</name>
    <dbReference type="NCBI Taxonomy" id="586398"/>
    <lineage>
        <taxon>Eukaryota</taxon>
        <taxon>Viridiplantae</taxon>
        <taxon>Streptophyta</taxon>
        <taxon>Embryophyta</taxon>
        <taxon>Tracheophyta</taxon>
        <taxon>Spermatophyta</taxon>
        <taxon>Magnoliopsida</taxon>
        <taxon>eudicotyledons</taxon>
        <taxon>Gunneridae</taxon>
        <taxon>Pentapetalae</taxon>
        <taxon>rosids</taxon>
        <taxon>fabids</taxon>
        <taxon>Malpighiales</taxon>
        <taxon>Linaceae</taxon>
        <taxon>Linum</taxon>
    </lineage>
</organism>
<dbReference type="EMBL" id="OZ034813">
    <property type="protein sequence ID" value="CAL1355055.1"/>
    <property type="molecule type" value="Genomic_DNA"/>
</dbReference>
<keyword evidence="2" id="KW-1185">Reference proteome</keyword>
<accession>A0AAV2CH26</accession>
<reference evidence="1 2" key="1">
    <citation type="submission" date="2024-04" db="EMBL/GenBank/DDBJ databases">
        <authorList>
            <person name="Fracassetti M."/>
        </authorList>
    </citation>
    <scope>NUCLEOTIDE SEQUENCE [LARGE SCALE GENOMIC DNA]</scope>
</reference>
<dbReference type="AlphaFoldDB" id="A0AAV2CH26"/>
<evidence type="ECO:0000313" key="1">
    <source>
        <dbReference type="EMBL" id="CAL1355055.1"/>
    </source>
</evidence>
<name>A0AAV2CH26_9ROSI</name>
<evidence type="ECO:0000313" key="2">
    <source>
        <dbReference type="Proteomes" id="UP001497516"/>
    </source>
</evidence>
<gene>
    <name evidence="1" type="ORF">LTRI10_LOCUS2834</name>
</gene>
<protein>
    <submittedName>
        <fullName evidence="1">Uncharacterized protein</fullName>
    </submittedName>
</protein>
<proteinExistence type="predicted"/>
<dbReference type="Proteomes" id="UP001497516">
    <property type="component" value="Chromosome 1"/>
</dbReference>
<sequence>MQLRQRDSLNRLTVSGAPASSTAALHCSASHIFSFSSSSPFNNSRRRLRTDHFFVGADGHLFPYILPPRVRCILTFLSVLQGNFFIATQV</sequence>